<dbReference type="KEGG" id="uma:UMAG_02310"/>
<gene>
    <name evidence="2" type="ORF">UMAG_02310</name>
</gene>
<organism evidence="2 3">
    <name type="scientific">Mycosarcoma maydis</name>
    <name type="common">Corn smut fungus</name>
    <name type="synonym">Ustilago maydis</name>
    <dbReference type="NCBI Taxonomy" id="5270"/>
    <lineage>
        <taxon>Eukaryota</taxon>
        <taxon>Fungi</taxon>
        <taxon>Dikarya</taxon>
        <taxon>Basidiomycota</taxon>
        <taxon>Ustilaginomycotina</taxon>
        <taxon>Ustilaginomycetes</taxon>
        <taxon>Ustilaginales</taxon>
        <taxon>Ustilaginaceae</taxon>
        <taxon>Mycosarcoma</taxon>
    </lineage>
</organism>
<feature type="region of interest" description="Disordered" evidence="1">
    <location>
        <begin position="166"/>
        <end position="186"/>
    </location>
</feature>
<dbReference type="OMA" id="LYKCRAK"/>
<dbReference type="AlphaFoldDB" id="A0A0D1C8L3"/>
<dbReference type="EMBL" id="CM003144">
    <property type="protein sequence ID" value="KIS69787.1"/>
    <property type="molecule type" value="Genomic_DNA"/>
</dbReference>
<evidence type="ECO:0000313" key="2">
    <source>
        <dbReference type="EMBL" id="KIS69787.1"/>
    </source>
</evidence>
<name>A0A0D1C8L3_MYCMD</name>
<dbReference type="OrthoDB" id="3356175at2759"/>
<dbReference type="VEuPathDB" id="FungiDB:UMAG_02310"/>
<dbReference type="RefSeq" id="XP_011388632.1">
    <property type="nucleotide sequence ID" value="XM_011390330.1"/>
</dbReference>
<dbReference type="GeneID" id="23563091"/>
<accession>A0A0D1C8L3</accession>
<proteinExistence type="predicted"/>
<evidence type="ECO:0000313" key="3">
    <source>
        <dbReference type="Proteomes" id="UP000000561"/>
    </source>
</evidence>
<feature type="region of interest" description="Disordered" evidence="1">
    <location>
        <begin position="48"/>
        <end position="89"/>
    </location>
</feature>
<dbReference type="InParanoid" id="A0A0D1C8L3"/>
<reference evidence="2 3" key="1">
    <citation type="journal article" date="2006" name="Nature">
        <title>Insights from the genome of the biotrophic fungal plant pathogen Ustilago maydis.</title>
        <authorList>
            <person name="Kamper J."/>
            <person name="Kahmann R."/>
            <person name="Bolker M."/>
            <person name="Ma L.J."/>
            <person name="Brefort T."/>
            <person name="Saville B.J."/>
            <person name="Banuett F."/>
            <person name="Kronstad J.W."/>
            <person name="Gold S.E."/>
            <person name="Muller O."/>
            <person name="Perlin M.H."/>
            <person name="Wosten H.A."/>
            <person name="de Vries R."/>
            <person name="Ruiz-Herrera J."/>
            <person name="Reynaga-Pena C.G."/>
            <person name="Snetselaar K."/>
            <person name="McCann M."/>
            <person name="Perez-Martin J."/>
            <person name="Feldbrugge M."/>
            <person name="Basse C.W."/>
            <person name="Steinberg G."/>
            <person name="Ibeas J.I."/>
            <person name="Holloman W."/>
            <person name="Guzman P."/>
            <person name="Farman M."/>
            <person name="Stajich J.E."/>
            <person name="Sentandreu R."/>
            <person name="Gonzalez-Prieto J.M."/>
            <person name="Kennell J.C."/>
            <person name="Molina L."/>
            <person name="Schirawski J."/>
            <person name="Mendoza-Mendoza A."/>
            <person name="Greilinger D."/>
            <person name="Munch K."/>
            <person name="Rossel N."/>
            <person name="Scherer M."/>
            <person name="Vranes M."/>
            <person name="Ladendorf O."/>
            <person name="Vincon V."/>
            <person name="Fuchs U."/>
            <person name="Sandrock B."/>
            <person name="Meng S."/>
            <person name="Ho E.C."/>
            <person name="Cahill M.J."/>
            <person name="Boyce K.J."/>
            <person name="Klose J."/>
            <person name="Klosterman S.J."/>
            <person name="Deelstra H.J."/>
            <person name="Ortiz-Castellanos L."/>
            <person name="Li W."/>
            <person name="Sanchez-Alonso P."/>
            <person name="Schreier P.H."/>
            <person name="Hauser-Hahn I."/>
            <person name="Vaupel M."/>
            <person name="Koopmann E."/>
            <person name="Friedrich G."/>
            <person name="Voss H."/>
            <person name="Schluter T."/>
            <person name="Margolis J."/>
            <person name="Platt D."/>
            <person name="Swimmer C."/>
            <person name="Gnirke A."/>
            <person name="Chen F."/>
            <person name="Vysotskaia V."/>
            <person name="Mannhaupt G."/>
            <person name="Guldener U."/>
            <person name="Munsterkotter M."/>
            <person name="Haase D."/>
            <person name="Oesterheld M."/>
            <person name="Mewes H.W."/>
            <person name="Mauceli E.W."/>
            <person name="DeCaprio D."/>
            <person name="Wade C.M."/>
            <person name="Butler J."/>
            <person name="Young S."/>
            <person name="Jaffe D.B."/>
            <person name="Calvo S."/>
            <person name="Nusbaum C."/>
            <person name="Galagan J."/>
            <person name="Birren B.W."/>
        </authorList>
    </citation>
    <scope>NUCLEOTIDE SEQUENCE [LARGE SCALE GENOMIC DNA]</scope>
    <source>
        <strain evidence="3">DSM 14603 / FGSC 9021 / UM521</strain>
    </source>
</reference>
<feature type="region of interest" description="Disordered" evidence="1">
    <location>
        <begin position="1"/>
        <end position="24"/>
    </location>
</feature>
<keyword evidence="3" id="KW-1185">Reference proteome</keyword>
<dbReference type="eggNOG" id="ENOG502RDB7">
    <property type="taxonomic scope" value="Eukaryota"/>
</dbReference>
<protein>
    <submittedName>
        <fullName evidence="2">Uncharacterized protein</fullName>
    </submittedName>
</protein>
<dbReference type="Proteomes" id="UP000000561">
    <property type="component" value="Chromosome 5"/>
</dbReference>
<sequence>MVANDDAKSKDRSKPNDDVDRDPVVDFNALSSEVVQSYVSFFDLARSYPPIDTSRQDTRSSSNGRKRKGRAASPTIVSSTRKRNAAEMSTAETAAVLGVNAPKPNEDEIACPPHFFDADAATNFLSQVATQHLASQPAPKEGEVVVGFLYKCRAKGELNRPLAHYRLSDAATEKSEPTDALTQRTR</sequence>
<evidence type="ECO:0000256" key="1">
    <source>
        <dbReference type="SAM" id="MobiDB-lite"/>
    </source>
</evidence>